<feature type="binding site" evidence="3">
    <location>
        <position position="90"/>
    </location>
    <ligand>
        <name>a divalent metal cation</name>
        <dbReference type="ChEBI" id="CHEBI:60240"/>
    </ligand>
</feature>
<reference evidence="5 6" key="1">
    <citation type="submission" date="2019-07" db="EMBL/GenBank/DDBJ databases">
        <title>Paenibacillus thiaminolyticus NRRL B-4156.</title>
        <authorList>
            <person name="Hehnly C."/>
            <person name="Zhang L."/>
        </authorList>
    </citation>
    <scope>NUCLEOTIDE SEQUENCE [LARGE SCALE GENOMIC DNA]</scope>
    <source>
        <strain evidence="5 6">NRRL B-4156</strain>
    </source>
</reference>
<protein>
    <submittedName>
        <fullName evidence="5">DinB family protein</fullName>
    </submittedName>
</protein>
<proteinExistence type="inferred from homology"/>
<dbReference type="InterPro" id="IPR007837">
    <property type="entry name" value="DinB"/>
</dbReference>
<dbReference type="Proteomes" id="UP000315377">
    <property type="component" value="Chromosome"/>
</dbReference>
<sequence length="114" mass="12889">MTVSEVAQHLGASADMFIRTAKTGEGQIGIPQTVDCPSMKEVRRIVQEWTAKTTETFKTVTDEDLETLYHSPFPNLDGPRSKLVRLVIDHEIHHKGQLFVYTRILGVQELPFPL</sequence>
<feature type="binding site" evidence="3">
    <location>
        <position position="94"/>
    </location>
    <ligand>
        <name>a divalent metal cation</name>
        <dbReference type="ChEBI" id="CHEBI:60240"/>
    </ligand>
</feature>
<evidence type="ECO:0000256" key="3">
    <source>
        <dbReference type="PIRSR" id="PIRSR607837-1"/>
    </source>
</evidence>
<keyword evidence="7" id="KW-1185">Reference proteome</keyword>
<dbReference type="AlphaFoldDB" id="A0AAP9DSB4"/>
<dbReference type="Gene3D" id="1.20.120.450">
    <property type="entry name" value="dinb family like domain"/>
    <property type="match status" value="1"/>
</dbReference>
<keyword evidence="2 3" id="KW-0479">Metal-binding</keyword>
<gene>
    <name evidence="5" type="ORF">FLT43_07095</name>
    <name evidence="4" type="ORF">M5W83_17820</name>
</gene>
<dbReference type="Proteomes" id="UP001209276">
    <property type="component" value="Unassembled WGS sequence"/>
</dbReference>
<evidence type="ECO:0000313" key="5">
    <source>
        <dbReference type="EMBL" id="QDM43304.1"/>
    </source>
</evidence>
<feature type="binding site" evidence="3">
    <location>
        <position position="9"/>
    </location>
    <ligand>
        <name>a divalent metal cation</name>
        <dbReference type="ChEBI" id="CHEBI:60240"/>
    </ligand>
</feature>
<evidence type="ECO:0000313" key="4">
    <source>
        <dbReference type="EMBL" id="MCY9609005.1"/>
    </source>
</evidence>
<comment type="similarity">
    <text evidence="1">Belongs to the DinB family.</text>
</comment>
<reference evidence="4 7" key="2">
    <citation type="submission" date="2022-05" db="EMBL/GenBank/DDBJ databases">
        <title>Genome Sequencing of Bee-Associated Microbes.</title>
        <authorList>
            <person name="Dunlap C."/>
        </authorList>
    </citation>
    <scope>NUCLEOTIDE SEQUENCE [LARGE SCALE GENOMIC DNA]</scope>
    <source>
        <strain evidence="4 7">NRRL B-14613</strain>
    </source>
</reference>
<name>A0AAP9DSB4_PANTH</name>
<dbReference type="SUPFAM" id="SSF109854">
    <property type="entry name" value="DinB/YfiT-like putative metalloenzymes"/>
    <property type="match status" value="1"/>
</dbReference>
<evidence type="ECO:0000256" key="2">
    <source>
        <dbReference type="ARBA" id="ARBA00022723"/>
    </source>
</evidence>
<organism evidence="5 6">
    <name type="scientific">Paenibacillus thiaminolyticus</name>
    <name type="common">Bacillus thiaminolyticus</name>
    <dbReference type="NCBI Taxonomy" id="49283"/>
    <lineage>
        <taxon>Bacteria</taxon>
        <taxon>Bacillati</taxon>
        <taxon>Bacillota</taxon>
        <taxon>Bacilli</taxon>
        <taxon>Bacillales</taxon>
        <taxon>Paenibacillaceae</taxon>
        <taxon>Paenibacillus</taxon>
    </lineage>
</organism>
<dbReference type="Pfam" id="PF05163">
    <property type="entry name" value="DinB"/>
    <property type="match status" value="1"/>
</dbReference>
<evidence type="ECO:0000313" key="7">
    <source>
        <dbReference type="Proteomes" id="UP001209276"/>
    </source>
</evidence>
<dbReference type="EMBL" id="JAMDMM010000032">
    <property type="protein sequence ID" value="MCY9609005.1"/>
    <property type="molecule type" value="Genomic_DNA"/>
</dbReference>
<accession>A0AAP9DSB4</accession>
<dbReference type="GO" id="GO:0046872">
    <property type="term" value="F:metal ion binding"/>
    <property type="evidence" value="ECO:0007669"/>
    <property type="project" value="UniProtKB-KW"/>
</dbReference>
<dbReference type="EMBL" id="CP041405">
    <property type="protein sequence ID" value="QDM43304.1"/>
    <property type="molecule type" value="Genomic_DNA"/>
</dbReference>
<dbReference type="InterPro" id="IPR034660">
    <property type="entry name" value="DinB/YfiT-like"/>
</dbReference>
<evidence type="ECO:0000256" key="1">
    <source>
        <dbReference type="ARBA" id="ARBA00008635"/>
    </source>
</evidence>
<evidence type="ECO:0000313" key="6">
    <source>
        <dbReference type="Proteomes" id="UP000315377"/>
    </source>
</evidence>